<dbReference type="EMBL" id="BPLQ01014688">
    <property type="protein sequence ID" value="GIY82118.1"/>
    <property type="molecule type" value="Genomic_DNA"/>
</dbReference>
<gene>
    <name evidence="1" type="ORF">CDAR_506071</name>
</gene>
<evidence type="ECO:0000313" key="1">
    <source>
        <dbReference type="EMBL" id="GIY82118.1"/>
    </source>
</evidence>
<name>A0AAV4WID4_9ARAC</name>
<dbReference type="AlphaFoldDB" id="A0AAV4WID4"/>
<proteinExistence type="predicted"/>
<comment type="caution">
    <text evidence="1">The sequence shown here is derived from an EMBL/GenBank/DDBJ whole genome shotgun (WGS) entry which is preliminary data.</text>
</comment>
<dbReference type="Proteomes" id="UP001054837">
    <property type="component" value="Unassembled WGS sequence"/>
</dbReference>
<sequence>MEGDQFILFRITTSRTIRDYFHPPCCAKDCVCCLPTHGDQSLEVTRSDHQEVNIIDGCLLIAPVRRKLFFCFPLEKIFSFITSDISTNFLS</sequence>
<reference evidence="1 2" key="1">
    <citation type="submission" date="2021-06" db="EMBL/GenBank/DDBJ databases">
        <title>Caerostris darwini draft genome.</title>
        <authorList>
            <person name="Kono N."/>
            <person name="Arakawa K."/>
        </authorList>
    </citation>
    <scope>NUCLEOTIDE SEQUENCE [LARGE SCALE GENOMIC DNA]</scope>
</reference>
<protein>
    <submittedName>
        <fullName evidence="1">Uncharacterized protein</fullName>
    </submittedName>
</protein>
<accession>A0AAV4WID4</accession>
<keyword evidence="2" id="KW-1185">Reference proteome</keyword>
<organism evidence="1 2">
    <name type="scientific">Caerostris darwini</name>
    <dbReference type="NCBI Taxonomy" id="1538125"/>
    <lineage>
        <taxon>Eukaryota</taxon>
        <taxon>Metazoa</taxon>
        <taxon>Ecdysozoa</taxon>
        <taxon>Arthropoda</taxon>
        <taxon>Chelicerata</taxon>
        <taxon>Arachnida</taxon>
        <taxon>Araneae</taxon>
        <taxon>Araneomorphae</taxon>
        <taxon>Entelegynae</taxon>
        <taxon>Araneoidea</taxon>
        <taxon>Araneidae</taxon>
        <taxon>Caerostris</taxon>
    </lineage>
</organism>
<evidence type="ECO:0000313" key="2">
    <source>
        <dbReference type="Proteomes" id="UP001054837"/>
    </source>
</evidence>